<name>A0ABZ0IYN5_9BACT</name>
<feature type="transmembrane region" description="Helical" evidence="1">
    <location>
        <begin position="9"/>
        <end position="29"/>
    </location>
</feature>
<sequence>MGKKNNNSGFWAFLLVATCITAYGIWMIVTNRVAAGSHSKTLQPTGFGGHLLLFLGVVFYIVAYFSLSPFSKLREFLEGGWRGKRKG</sequence>
<keyword evidence="1" id="KW-1133">Transmembrane helix</keyword>
<keyword evidence="3" id="KW-1185">Reference proteome</keyword>
<feature type="transmembrane region" description="Helical" evidence="1">
    <location>
        <begin position="49"/>
        <end position="67"/>
    </location>
</feature>
<organism evidence="2 3">
    <name type="scientific">Imperialibacter roseus</name>
    <dbReference type="NCBI Taxonomy" id="1324217"/>
    <lineage>
        <taxon>Bacteria</taxon>
        <taxon>Pseudomonadati</taxon>
        <taxon>Bacteroidota</taxon>
        <taxon>Cytophagia</taxon>
        <taxon>Cytophagales</taxon>
        <taxon>Flammeovirgaceae</taxon>
        <taxon>Imperialibacter</taxon>
    </lineage>
</organism>
<protein>
    <submittedName>
        <fullName evidence="2">Uncharacterized protein</fullName>
    </submittedName>
</protein>
<keyword evidence="1" id="KW-0472">Membrane</keyword>
<dbReference type="RefSeq" id="WP_317492239.1">
    <property type="nucleotide sequence ID" value="NZ_CP136051.1"/>
</dbReference>
<proteinExistence type="predicted"/>
<reference evidence="2 3" key="1">
    <citation type="journal article" date="2023" name="Microbiol. Resour. Announc.">
        <title>Complete Genome Sequence of Imperialibacter roseus strain P4T.</title>
        <authorList>
            <person name="Tizabi D.R."/>
            <person name="Bachvaroff T."/>
            <person name="Hill R.T."/>
        </authorList>
    </citation>
    <scope>NUCLEOTIDE SEQUENCE [LARGE SCALE GENOMIC DNA]</scope>
    <source>
        <strain evidence="2 3">P4T</strain>
    </source>
</reference>
<evidence type="ECO:0000313" key="2">
    <source>
        <dbReference type="EMBL" id="WOK09627.1"/>
    </source>
</evidence>
<gene>
    <name evidence="2" type="ORF">RT717_13355</name>
</gene>
<evidence type="ECO:0000313" key="3">
    <source>
        <dbReference type="Proteomes" id="UP001302349"/>
    </source>
</evidence>
<keyword evidence="1" id="KW-0812">Transmembrane</keyword>
<dbReference type="EMBL" id="CP136051">
    <property type="protein sequence ID" value="WOK09627.1"/>
    <property type="molecule type" value="Genomic_DNA"/>
</dbReference>
<accession>A0ABZ0IYN5</accession>
<evidence type="ECO:0000256" key="1">
    <source>
        <dbReference type="SAM" id="Phobius"/>
    </source>
</evidence>
<dbReference type="Proteomes" id="UP001302349">
    <property type="component" value="Chromosome"/>
</dbReference>